<dbReference type="GO" id="GO:0005886">
    <property type="term" value="C:plasma membrane"/>
    <property type="evidence" value="ECO:0007669"/>
    <property type="project" value="TreeGrafter"/>
</dbReference>
<proteinExistence type="predicted"/>
<feature type="transmembrane region" description="Helical" evidence="5">
    <location>
        <begin position="305"/>
        <end position="323"/>
    </location>
</feature>
<evidence type="ECO:0000256" key="4">
    <source>
        <dbReference type="ARBA" id="ARBA00023136"/>
    </source>
</evidence>
<evidence type="ECO:0000313" key="8">
    <source>
        <dbReference type="Proteomes" id="UP000469558"/>
    </source>
</evidence>
<evidence type="ECO:0000256" key="3">
    <source>
        <dbReference type="ARBA" id="ARBA00022989"/>
    </source>
</evidence>
<dbReference type="Proteomes" id="UP000469558">
    <property type="component" value="Unassembled WGS sequence"/>
</dbReference>
<dbReference type="AlphaFoldDB" id="A0A8T9BW99"/>
<feature type="transmembrane region" description="Helical" evidence="5">
    <location>
        <begin position="104"/>
        <end position="123"/>
    </location>
</feature>
<feature type="transmembrane region" description="Helical" evidence="5">
    <location>
        <begin position="398"/>
        <end position="422"/>
    </location>
</feature>
<dbReference type="EMBL" id="QGMK01002678">
    <property type="protein sequence ID" value="TVY56747.1"/>
    <property type="molecule type" value="Genomic_DNA"/>
</dbReference>
<evidence type="ECO:0000256" key="5">
    <source>
        <dbReference type="SAM" id="Phobius"/>
    </source>
</evidence>
<gene>
    <name evidence="7" type="primary">TRI12_0</name>
    <name evidence="7" type="ORF">LSUE1_G007761</name>
</gene>
<dbReference type="PANTHER" id="PTHR23501:SF195">
    <property type="entry name" value="PEP5"/>
    <property type="match status" value="1"/>
</dbReference>
<dbReference type="OrthoDB" id="2587356at2759"/>
<feature type="transmembrane region" description="Helical" evidence="5">
    <location>
        <begin position="343"/>
        <end position="364"/>
    </location>
</feature>
<dbReference type="PROSITE" id="PS50850">
    <property type="entry name" value="MFS"/>
    <property type="match status" value="1"/>
</dbReference>
<name>A0A8T9BW99_9HELO</name>
<comment type="subcellular location">
    <subcellularLocation>
        <location evidence="1">Membrane</location>
        <topology evidence="1">Multi-pass membrane protein</topology>
    </subcellularLocation>
</comment>
<feature type="transmembrane region" description="Helical" evidence="5">
    <location>
        <begin position="376"/>
        <end position="392"/>
    </location>
</feature>
<keyword evidence="2 5" id="KW-0812">Transmembrane</keyword>
<feature type="transmembrane region" description="Helical" evidence="5">
    <location>
        <begin position="230"/>
        <end position="253"/>
    </location>
</feature>
<evidence type="ECO:0000259" key="6">
    <source>
        <dbReference type="PROSITE" id="PS50850"/>
    </source>
</evidence>
<feature type="non-terminal residue" evidence="7">
    <location>
        <position position="1"/>
    </location>
</feature>
<feature type="transmembrane region" description="Helical" evidence="5">
    <location>
        <begin position="161"/>
        <end position="182"/>
    </location>
</feature>
<dbReference type="Gene3D" id="1.20.1250.20">
    <property type="entry name" value="MFS general substrate transporter like domains"/>
    <property type="match status" value="2"/>
</dbReference>
<feature type="transmembrane region" description="Helical" evidence="5">
    <location>
        <begin position="129"/>
        <end position="149"/>
    </location>
</feature>
<keyword evidence="3 5" id="KW-1133">Transmembrane helix</keyword>
<dbReference type="SUPFAM" id="SSF103473">
    <property type="entry name" value="MFS general substrate transporter"/>
    <property type="match status" value="1"/>
</dbReference>
<feature type="transmembrane region" description="Helical" evidence="5">
    <location>
        <begin position="265"/>
        <end position="284"/>
    </location>
</feature>
<evidence type="ECO:0000256" key="2">
    <source>
        <dbReference type="ARBA" id="ARBA00022692"/>
    </source>
</evidence>
<dbReference type="PANTHER" id="PTHR23501">
    <property type="entry name" value="MAJOR FACILITATOR SUPERFAMILY"/>
    <property type="match status" value="1"/>
</dbReference>
<dbReference type="InterPro" id="IPR020846">
    <property type="entry name" value="MFS_dom"/>
</dbReference>
<reference evidence="7 8" key="1">
    <citation type="submission" date="2018-05" db="EMBL/GenBank/DDBJ databases">
        <title>Genome sequencing and assembly of the regulated plant pathogen Lachnellula willkommii and related sister species for the development of diagnostic species identification markers.</title>
        <authorList>
            <person name="Giroux E."/>
            <person name="Bilodeau G."/>
        </authorList>
    </citation>
    <scope>NUCLEOTIDE SEQUENCE [LARGE SCALE GENOMIC DNA]</scope>
    <source>
        <strain evidence="7 8">CBS 268.59</strain>
    </source>
</reference>
<organism evidence="7 8">
    <name type="scientific">Lachnellula suecica</name>
    <dbReference type="NCBI Taxonomy" id="602035"/>
    <lineage>
        <taxon>Eukaryota</taxon>
        <taxon>Fungi</taxon>
        <taxon>Dikarya</taxon>
        <taxon>Ascomycota</taxon>
        <taxon>Pezizomycotina</taxon>
        <taxon>Leotiomycetes</taxon>
        <taxon>Helotiales</taxon>
        <taxon>Lachnaceae</taxon>
        <taxon>Lachnellula</taxon>
    </lineage>
</organism>
<dbReference type="InterPro" id="IPR011701">
    <property type="entry name" value="MFS"/>
</dbReference>
<accession>A0A8T9BW99</accession>
<keyword evidence="4 5" id="KW-0472">Membrane</keyword>
<dbReference type="InterPro" id="IPR036259">
    <property type="entry name" value="MFS_trans_sf"/>
</dbReference>
<feature type="transmembrane region" description="Helical" evidence="5">
    <location>
        <begin position="38"/>
        <end position="66"/>
    </location>
</feature>
<sequence length="484" mass="51525">MTIENANSAEAPDEKKTESVCVDPVVDEYHVKLGWRSWLVVFIICFVNMTQIFVVTAAGSVIAFIIRDLGDSSISGWIIQGPLLMQAVLSPIVGRLSDVIDRRYLVSIPPLIAFAGAVISARAESMSVLIGGGVLIGFTLSTVSIIEAVPAEILPMKYRALASGLGFVGGATGGLLGVLGAGGVTNADVGGWRSIFWIQAAFHLTSSISLLIFYHPRRHPEYPDMTLKEIIWACDPIGSVLFIGGSTLLLLAFDWSSGSYPWSNLHVAVPIAVGGASIVLFGFYEWKGRSDGIVAHALFKGSPNFMLSVFAFAVEGWIFYSAVNSITPQIVLNLGFENTAWQISIRQLSYNLVTLFPCLPITWYATKFEDLKNPTIVCFTIFLIVCICYATITPDMNHAQLGFNVIAGIGQAGPLILIVALVQFTAPHQYLSCATGLAFSARAIGGAFGSAVLDAIINGKLGSNLAPSISSAATGAGLPARLAN</sequence>
<comment type="caution">
    <text evidence="7">The sequence shown here is derived from an EMBL/GenBank/DDBJ whole genome shotgun (WGS) entry which is preliminary data.</text>
</comment>
<protein>
    <submittedName>
        <fullName evidence="7">Trichothecene efflux pump TRI12</fullName>
    </submittedName>
</protein>
<dbReference type="Pfam" id="PF07690">
    <property type="entry name" value="MFS_1"/>
    <property type="match status" value="1"/>
</dbReference>
<feature type="transmembrane region" description="Helical" evidence="5">
    <location>
        <begin position="194"/>
        <end position="214"/>
    </location>
</feature>
<evidence type="ECO:0000256" key="1">
    <source>
        <dbReference type="ARBA" id="ARBA00004141"/>
    </source>
</evidence>
<keyword evidence="8" id="KW-1185">Reference proteome</keyword>
<feature type="transmembrane region" description="Helical" evidence="5">
    <location>
        <begin position="72"/>
        <end position="92"/>
    </location>
</feature>
<dbReference type="GO" id="GO:0022857">
    <property type="term" value="F:transmembrane transporter activity"/>
    <property type="evidence" value="ECO:0007669"/>
    <property type="project" value="InterPro"/>
</dbReference>
<evidence type="ECO:0000313" key="7">
    <source>
        <dbReference type="EMBL" id="TVY56747.1"/>
    </source>
</evidence>
<feature type="domain" description="Major facilitator superfamily (MFS) profile" evidence="6">
    <location>
        <begin position="37"/>
        <end position="484"/>
    </location>
</feature>